<evidence type="ECO:0000259" key="2">
    <source>
        <dbReference type="Pfam" id="PF22815"/>
    </source>
</evidence>
<keyword evidence="5" id="KW-1185">Reference proteome</keyword>
<accession>B4D551</accession>
<evidence type="ECO:0008006" key="6">
    <source>
        <dbReference type="Google" id="ProtNLM"/>
    </source>
</evidence>
<dbReference type="InterPro" id="IPR033801">
    <property type="entry name" value="CBM6-CBM35-CBM36-like_1"/>
</dbReference>
<protein>
    <recommendedName>
        <fullName evidence="6">Pectate lyase superfamily protein domain-containing protein</fullName>
    </recommendedName>
</protein>
<dbReference type="InParanoid" id="B4D551"/>
<dbReference type="InterPro" id="IPR011050">
    <property type="entry name" value="Pectin_lyase_fold/virulence"/>
</dbReference>
<dbReference type="Pfam" id="PF22816">
    <property type="entry name" value="CatAgl_D2"/>
    <property type="match status" value="1"/>
</dbReference>
<sequence length="906" mass="95841" precursor="true">MKTKSSLHRVAFFPAALLAAFLALLPASPSALGQLEVQFTPNTGSPPLMGGSVYNVTGSPSGTEAVSATLTGADPKIAPSGTVTVSLVGGTTAGANTLTHSWADRGALTGGGAGFTEGPLYESFAGYNLTAGTYEWLTISGLQPSTLYVLQLYAYDNSFSGNVTFTDTTTGSLAGSATVNFTNHYSFTTDADADAKFSGQMSVRSDASGNVVIKGTGVDNGQAIAILNGFRLSAQPWVRIKNQWTGKYLSEVGGKVIYEMPGWSDQTSQWALLAIGNGQCRIQNRYTGHYMNNQDQLAWVECGPGALVWASEKWVITVESSYFYRIENLWKGTFMNVQDLLGYAECTSVPAGFTSSWWSFETVHGATVPWITYEAENGTTNGTVIGPGVTEGTAQAEASNRQAVILNSTGQYVQITSKAAANAIVVRLSIPDAATGGGIDSTLNLYVNGTFAQALNVTSRYSWVYGSYINNTWSNDPTAGTARHLYDEVSALLTNPIPAGATVKLQKDAANTASYYTIDFIELEQAPAALTEPPNYISITDAPYNADPTGATDSAAAITQAWTAARTSGKGLWIPPGTFQVSNGFYIYNIKMNGAGMWYSKLIYPNSAACGFNIGTNVQFSDFALIGAANDRGNGGTCFVGSFGTNTVLQNLWVEHFGFGMWVGNATVTANGVVLNNLRMRDLYGDGINLNTGTRNSTIKNTCIRNSGDDGIALFSAPYTGGSPDFNNTVTDCTVQSPWFANGIAVYGGYNNVVKNCEVYDTVTDFGLFIDQGFNSYPFAPTTTAQNIDLYRCGGTFTYWSTQAGAIGVDANTASFNAPINLWDIDVYNASYSGIQVQCENGYSQAGVVFDGINVKGAATYGINIKAGAAGSGTFDAVTIYSAISGTFINSAGTGYTVTKGVGNNW</sequence>
<evidence type="ECO:0000313" key="4">
    <source>
        <dbReference type="EMBL" id="EDY18256.1"/>
    </source>
</evidence>
<proteinExistence type="predicted"/>
<reference evidence="4 5" key="1">
    <citation type="journal article" date="2011" name="J. Bacteriol.">
        <title>Genome sequence of Chthoniobacter flavus Ellin428, an aerobic heterotrophic soil bacterium.</title>
        <authorList>
            <person name="Kant R."/>
            <person name="van Passel M.W."/>
            <person name="Palva A."/>
            <person name="Lucas S."/>
            <person name="Lapidus A."/>
            <person name="Glavina Del Rio T."/>
            <person name="Dalin E."/>
            <person name="Tice H."/>
            <person name="Bruce D."/>
            <person name="Goodwin L."/>
            <person name="Pitluck S."/>
            <person name="Larimer F.W."/>
            <person name="Land M.L."/>
            <person name="Hauser L."/>
            <person name="Sangwan P."/>
            <person name="de Vos W.M."/>
            <person name="Janssen P.H."/>
            <person name="Smidt H."/>
        </authorList>
    </citation>
    <scope>NUCLEOTIDE SEQUENCE [LARGE SCALE GENOMIC DNA]</scope>
    <source>
        <strain evidence="4 5">Ellin428</strain>
    </source>
</reference>
<comment type="caution">
    <text evidence="4">The sequence shown here is derived from an EMBL/GenBank/DDBJ whole genome shotgun (WGS) entry which is preliminary data.</text>
</comment>
<organism evidence="4 5">
    <name type="scientific">Chthoniobacter flavus Ellin428</name>
    <dbReference type="NCBI Taxonomy" id="497964"/>
    <lineage>
        <taxon>Bacteria</taxon>
        <taxon>Pseudomonadati</taxon>
        <taxon>Verrucomicrobiota</taxon>
        <taxon>Spartobacteria</taxon>
        <taxon>Chthoniobacterales</taxon>
        <taxon>Chthoniobacteraceae</taxon>
        <taxon>Chthoniobacter</taxon>
    </lineage>
</organism>
<dbReference type="RefSeq" id="WP_006981364.1">
    <property type="nucleotide sequence ID" value="NZ_ABVL01000013.1"/>
</dbReference>
<evidence type="ECO:0000259" key="3">
    <source>
        <dbReference type="Pfam" id="PF22816"/>
    </source>
</evidence>
<dbReference type="InterPro" id="IPR035992">
    <property type="entry name" value="Ricin_B-like_lectins"/>
</dbReference>
<dbReference type="SUPFAM" id="SSF51126">
    <property type="entry name" value="Pectin lyase-like"/>
    <property type="match status" value="1"/>
</dbReference>
<dbReference type="EMBL" id="ABVL01000013">
    <property type="protein sequence ID" value="EDY18256.1"/>
    <property type="molecule type" value="Genomic_DNA"/>
</dbReference>
<dbReference type="CDD" id="cd23432">
    <property type="entry name" value="beta-trefoil_Ricin_EndoBetaGal-like"/>
    <property type="match status" value="1"/>
</dbReference>
<dbReference type="Proteomes" id="UP000005824">
    <property type="component" value="Unassembled WGS sequence"/>
</dbReference>
<name>B4D551_9BACT</name>
<dbReference type="SMART" id="SM00710">
    <property type="entry name" value="PbH1"/>
    <property type="match status" value="8"/>
</dbReference>
<dbReference type="InterPro" id="IPR055149">
    <property type="entry name" value="Agl_cat_D2"/>
</dbReference>
<dbReference type="InterPro" id="IPR006626">
    <property type="entry name" value="PbH1"/>
</dbReference>
<gene>
    <name evidence="4" type="ORF">CfE428DRAFT_4040</name>
</gene>
<dbReference type="Pfam" id="PF22815">
    <property type="entry name" value="CatAgl_D1"/>
    <property type="match status" value="1"/>
</dbReference>
<dbReference type="AlphaFoldDB" id="B4D551"/>
<feature type="signal peptide" evidence="1">
    <location>
        <begin position="1"/>
        <end position="33"/>
    </location>
</feature>
<evidence type="ECO:0000313" key="5">
    <source>
        <dbReference type="Proteomes" id="UP000005824"/>
    </source>
</evidence>
<dbReference type="Gene3D" id="2.60.120.260">
    <property type="entry name" value="Galactose-binding domain-like"/>
    <property type="match status" value="1"/>
</dbReference>
<dbReference type="CDD" id="cd14490">
    <property type="entry name" value="CBM6-CBM35-CBM36_like_1"/>
    <property type="match status" value="1"/>
</dbReference>
<feature type="domain" description="Alpha-1,3-glucanase catalytic" evidence="3">
    <location>
        <begin position="556"/>
        <end position="906"/>
    </location>
</feature>
<dbReference type="STRING" id="497964.CfE428DRAFT_4040"/>
<dbReference type="Gene3D" id="2.160.20.10">
    <property type="entry name" value="Single-stranded right-handed beta-helix, Pectin lyase-like"/>
    <property type="match status" value="1"/>
</dbReference>
<keyword evidence="1" id="KW-0732">Signal</keyword>
<dbReference type="eggNOG" id="COG1572">
    <property type="taxonomic scope" value="Bacteria"/>
</dbReference>
<dbReference type="SUPFAM" id="SSF50370">
    <property type="entry name" value="Ricin B-like lectins"/>
    <property type="match status" value="1"/>
</dbReference>
<dbReference type="InterPro" id="IPR012334">
    <property type="entry name" value="Pectin_lyas_fold"/>
</dbReference>
<feature type="chain" id="PRO_5002800445" description="Pectate lyase superfamily protein domain-containing protein" evidence="1">
    <location>
        <begin position="34"/>
        <end position="906"/>
    </location>
</feature>
<feature type="domain" description="CBM6/CBM35/CBM36-like 1" evidence="2">
    <location>
        <begin position="368"/>
        <end position="525"/>
    </location>
</feature>
<evidence type="ECO:0000256" key="1">
    <source>
        <dbReference type="SAM" id="SignalP"/>
    </source>
</evidence>
<dbReference type="Gene3D" id="2.80.10.50">
    <property type="match status" value="1"/>
</dbReference>